<gene>
    <name evidence="3" type="ORF">ATL41_0411</name>
</gene>
<comment type="similarity">
    <text evidence="1">Belongs to the YciI family.</text>
</comment>
<dbReference type="AlphaFoldDB" id="A0A2A9EAN8"/>
<dbReference type="RefSeq" id="WP_098456980.1">
    <property type="nucleotide sequence ID" value="NZ_PDJH01000001.1"/>
</dbReference>
<dbReference type="InterPro" id="IPR011008">
    <property type="entry name" value="Dimeric_a/b-barrel"/>
</dbReference>
<dbReference type="Proteomes" id="UP000221394">
    <property type="component" value="Unassembled WGS sequence"/>
</dbReference>
<reference evidence="3 4" key="1">
    <citation type="submission" date="2017-10" db="EMBL/GenBank/DDBJ databases">
        <title>Sequencing the genomes of 1000 actinobacteria strains.</title>
        <authorList>
            <person name="Klenk H.-P."/>
        </authorList>
    </citation>
    <scope>NUCLEOTIDE SEQUENCE [LARGE SCALE GENOMIC DNA]</scope>
    <source>
        <strain evidence="3 4">DSM 21574</strain>
    </source>
</reference>
<dbReference type="PANTHER" id="PTHR37828">
    <property type="entry name" value="GSR2449 PROTEIN"/>
    <property type="match status" value="1"/>
</dbReference>
<protein>
    <recommendedName>
        <fullName evidence="2">YCII-related domain-containing protein</fullName>
    </recommendedName>
</protein>
<dbReference type="EMBL" id="PDJH01000001">
    <property type="protein sequence ID" value="PFG35716.1"/>
    <property type="molecule type" value="Genomic_DNA"/>
</dbReference>
<dbReference type="InterPro" id="IPR005545">
    <property type="entry name" value="YCII"/>
</dbReference>
<evidence type="ECO:0000256" key="1">
    <source>
        <dbReference type="ARBA" id="ARBA00007689"/>
    </source>
</evidence>
<organism evidence="3 4">
    <name type="scientific">Flavimobilis soli</name>
    <dbReference type="NCBI Taxonomy" id="442709"/>
    <lineage>
        <taxon>Bacteria</taxon>
        <taxon>Bacillati</taxon>
        <taxon>Actinomycetota</taxon>
        <taxon>Actinomycetes</taxon>
        <taxon>Micrococcales</taxon>
        <taxon>Jonesiaceae</taxon>
        <taxon>Flavimobilis</taxon>
    </lineage>
</organism>
<dbReference type="Gene3D" id="3.30.70.1060">
    <property type="entry name" value="Dimeric alpha+beta barrel"/>
    <property type="match status" value="1"/>
</dbReference>
<comment type="caution">
    <text evidence="3">The sequence shown here is derived from an EMBL/GenBank/DDBJ whole genome shotgun (WGS) entry which is preliminary data.</text>
</comment>
<dbReference type="Pfam" id="PF03795">
    <property type="entry name" value="YCII"/>
    <property type="match status" value="1"/>
</dbReference>
<evidence type="ECO:0000313" key="4">
    <source>
        <dbReference type="Proteomes" id="UP000221394"/>
    </source>
</evidence>
<keyword evidence="4" id="KW-1185">Reference proteome</keyword>
<evidence type="ECO:0000259" key="2">
    <source>
        <dbReference type="Pfam" id="PF03795"/>
    </source>
</evidence>
<dbReference type="OrthoDB" id="8968203at2"/>
<evidence type="ECO:0000313" key="3">
    <source>
        <dbReference type="EMBL" id="PFG35716.1"/>
    </source>
</evidence>
<proteinExistence type="inferred from homology"/>
<name>A0A2A9EAN8_9MICO</name>
<sequence length="92" mass="9944">MTVYAVEYTYTNDTETRDRVRPEHRAYLRSRLEAGDLLASGPFTEGGALLLFSAASRGALDALLAGDPFASAGVIESVVVREWDPVIGPWAS</sequence>
<feature type="domain" description="YCII-related" evidence="2">
    <location>
        <begin position="5"/>
        <end position="83"/>
    </location>
</feature>
<dbReference type="SUPFAM" id="SSF54909">
    <property type="entry name" value="Dimeric alpha+beta barrel"/>
    <property type="match status" value="1"/>
</dbReference>
<accession>A0A2A9EAN8</accession>
<dbReference type="PANTHER" id="PTHR37828:SF1">
    <property type="entry name" value="YCII-RELATED DOMAIN-CONTAINING PROTEIN"/>
    <property type="match status" value="1"/>
</dbReference>